<feature type="transmembrane region" description="Helical" evidence="6">
    <location>
        <begin position="41"/>
        <end position="63"/>
    </location>
</feature>
<dbReference type="InterPro" id="IPR050833">
    <property type="entry name" value="Poly_Biosynth_Transport"/>
</dbReference>
<evidence type="ECO:0000256" key="1">
    <source>
        <dbReference type="ARBA" id="ARBA00004651"/>
    </source>
</evidence>
<keyword evidence="5 6" id="KW-0472">Membrane</keyword>
<name>R9I064_9BACT</name>
<keyword evidence="2" id="KW-1003">Cell membrane</keyword>
<dbReference type="EMBL" id="ASSP01000022">
    <property type="protein sequence ID" value="EOS09599.1"/>
    <property type="molecule type" value="Genomic_DNA"/>
</dbReference>
<evidence type="ECO:0000256" key="4">
    <source>
        <dbReference type="ARBA" id="ARBA00022989"/>
    </source>
</evidence>
<comment type="subcellular location">
    <subcellularLocation>
        <location evidence="1">Cell membrane</location>
        <topology evidence="1">Multi-pass membrane protein</topology>
    </subcellularLocation>
</comment>
<evidence type="ECO:0000256" key="2">
    <source>
        <dbReference type="ARBA" id="ARBA00022475"/>
    </source>
</evidence>
<feature type="transmembrane region" description="Helical" evidence="6">
    <location>
        <begin position="343"/>
        <end position="364"/>
    </location>
</feature>
<keyword evidence="4 6" id="KW-1133">Transmembrane helix</keyword>
<dbReference type="Pfam" id="PF01554">
    <property type="entry name" value="MatE"/>
    <property type="match status" value="1"/>
</dbReference>
<dbReference type="STRING" id="1235788.C802_03712"/>
<feature type="transmembrane region" description="Helical" evidence="6">
    <location>
        <begin position="376"/>
        <end position="400"/>
    </location>
</feature>
<dbReference type="GO" id="GO:0015297">
    <property type="term" value="F:antiporter activity"/>
    <property type="evidence" value="ECO:0007669"/>
    <property type="project" value="InterPro"/>
</dbReference>
<gene>
    <name evidence="7" type="ORF">C802_03712</name>
</gene>
<accession>R9I064</accession>
<keyword evidence="3 6" id="KW-0812">Transmembrane</keyword>
<dbReference type="PANTHER" id="PTHR30250:SF26">
    <property type="entry name" value="PSMA PROTEIN"/>
    <property type="match status" value="1"/>
</dbReference>
<dbReference type="PANTHER" id="PTHR30250">
    <property type="entry name" value="PST FAMILY PREDICTED COLANIC ACID TRANSPORTER"/>
    <property type="match status" value="1"/>
</dbReference>
<feature type="transmembrane region" description="Helical" evidence="6">
    <location>
        <begin position="313"/>
        <end position="337"/>
    </location>
</feature>
<sequence length="509" mass="56762">MRSGNRIILNTLILYVKMVLSILLGLFSTRLVLKALGVEDYGIYNLVAGVVSMLSFLNTSLATSTQRFLSISLGKNNKVLLSEVFYYSLALHLLIGVGVVLLVVFLGGYGIQHILSVHPDKRGETLIVLYFLSGSVFFSILSVPYVAILVSRENMLLLSILETVESCLKLLGAIVLLSYLGNRLILYAAVIAAIMFTSFILKAIVCQCKYRETRITLQSLTDIGLVKELMFFTGWYTFASLGSIGRFQGLQVLLNLFYGVVTNAAYGIANQVNGLMQFFATTILQSVRPQIMKSEGAHDRERVGRLSLTACRYMFFLCALFSIPLILEMPYVLHLWLDNLPEYTVGFCRLVLLSTMLYMITSGLSTAVDATGNIKWMYICLGCLHVLNLPVGYLLLYYGFSAYSVLWLVVCEEMICMCARIGLARYIVGISVDAVLKKVIQPIMITTGLTLFIGVIIVCSLESSFMRLVVTFMSCMVASLASIWHYGAEQPEKERIKSIIYNIKYKLVK</sequence>
<dbReference type="InterPro" id="IPR002528">
    <property type="entry name" value="MATE_fam"/>
</dbReference>
<reference evidence="7 8" key="1">
    <citation type="submission" date="2013-04" db="EMBL/GenBank/DDBJ databases">
        <title>The Genome Sequence of Bacteroides massiliensis dnLKV3.</title>
        <authorList>
            <consortium name="The Broad Institute Genomics Platform"/>
            <consortium name="The Broad Institute Genome Sequencing Center for Infectious Disease"/>
            <person name="Earl A."/>
            <person name="Xavier R."/>
            <person name="Kuhn K."/>
            <person name="Stappenbeck T."/>
            <person name="Walker B."/>
            <person name="Young S."/>
            <person name="Zeng Q."/>
            <person name="Gargeya S."/>
            <person name="Fitzgerald M."/>
            <person name="Haas B."/>
            <person name="Abouelleil A."/>
            <person name="Allen A.W."/>
            <person name="Alvarado L."/>
            <person name="Arachchi H.M."/>
            <person name="Berlin A.M."/>
            <person name="Chapman S.B."/>
            <person name="Gainer-Dewar J."/>
            <person name="Goldberg J."/>
            <person name="Griggs A."/>
            <person name="Gujja S."/>
            <person name="Hansen M."/>
            <person name="Howarth C."/>
            <person name="Imamovic A."/>
            <person name="Ireland A."/>
            <person name="Larimer J."/>
            <person name="McCowan C."/>
            <person name="Murphy C."/>
            <person name="Pearson M."/>
            <person name="Poon T.W."/>
            <person name="Priest M."/>
            <person name="Roberts A."/>
            <person name="Saif S."/>
            <person name="Shea T."/>
            <person name="Sisk P."/>
            <person name="Sykes S."/>
            <person name="Wortman J."/>
            <person name="Nusbaum C."/>
            <person name="Birren B."/>
        </authorList>
    </citation>
    <scope>NUCLEOTIDE SEQUENCE [LARGE SCALE GENOMIC DNA]</scope>
    <source>
        <strain evidence="8">dnLKV3</strain>
    </source>
</reference>
<dbReference type="GO" id="GO:0042910">
    <property type="term" value="F:xenobiotic transmembrane transporter activity"/>
    <property type="evidence" value="ECO:0007669"/>
    <property type="project" value="InterPro"/>
</dbReference>
<dbReference type="RefSeq" id="WP_016277987.1">
    <property type="nucleotide sequence ID" value="NZ_JABVZU010000003.1"/>
</dbReference>
<organism evidence="7 8">
    <name type="scientific">Phocaeicola sartorii</name>
    <dbReference type="NCBI Taxonomy" id="671267"/>
    <lineage>
        <taxon>Bacteria</taxon>
        <taxon>Pseudomonadati</taxon>
        <taxon>Bacteroidota</taxon>
        <taxon>Bacteroidia</taxon>
        <taxon>Bacteroidales</taxon>
        <taxon>Bacteroidaceae</taxon>
        <taxon>Phocaeicola</taxon>
    </lineage>
</organism>
<proteinExistence type="predicted"/>
<feature type="transmembrane region" description="Helical" evidence="6">
    <location>
        <begin position="464"/>
        <end position="487"/>
    </location>
</feature>
<dbReference type="GeneID" id="82154340"/>
<comment type="caution">
    <text evidence="7">The sequence shown here is derived from an EMBL/GenBank/DDBJ whole genome shotgun (WGS) entry which is preliminary data.</text>
</comment>
<dbReference type="PATRIC" id="fig|1235788.3.peg.3804"/>
<feature type="transmembrane region" description="Helical" evidence="6">
    <location>
        <begin position="127"/>
        <end position="148"/>
    </location>
</feature>
<dbReference type="OrthoDB" id="5365632at2"/>
<feature type="transmembrane region" description="Helical" evidence="6">
    <location>
        <begin position="7"/>
        <end position="29"/>
    </location>
</feature>
<feature type="transmembrane region" description="Helical" evidence="6">
    <location>
        <begin position="185"/>
        <end position="205"/>
    </location>
</feature>
<evidence type="ECO:0000256" key="5">
    <source>
        <dbReference type="ARBA" id="ARBA00023136"/>
    </source>
</evidence>
<feature type="transmembrane region" description="Helical" evidence="6">
    <location>
        <begin position="84"/>
        <end position="107"/>
    </location>
</feature>
<evidence type="ECO:0000256" key="6">
    <source>
        <dbReference type="SAM" id="Phobius"/>
    </source>
</evidence>
<evidence type="ECO:0000256" key="3">
    <source>
        <dbReference type="ARBA" id="ARBA00022692"/>
    </source>
</evidence>
<keyword evidence="8" id="KW-1185">Reference proteome</keyword>
<evidence type="ECO:0000313" key="7">
    <source>
        <dbReference type="EMBL" id="EOS09599.1"/>
    </source>
</evidence>
<dbReference type="Proteomes" id="UP000014200">
    <property type="component" value="Unassembled WGS sequence"/>
</dbReference>
<evidence type="ECO:0008006" key="9">
    <source>
        <dbReference type="Google" id="ProtNLM"/>
    </source>
</evidence>
<evidence type="ECO:0000313" key="8">
    <source>
        <dbReference type="Proteomes" id="UP000014200"/>
    </source>
</evidence>
<dbReference type="HOGENOM" id="CLU_040798_1_0_10"/>
<protein>
    <recommendedName>
        <fullName evidence="9">Polysaccharide biosynthesis protein</fullName>
    </recommendedName>
</protein>
<dbReference type="GO" id="GO:0005886">
    <property type="term" value="C:plasma membrane"/>
    <property type="evidence" value="ECO:0007669"/>
    <property type="project" value="UniProtKB-SubCell"/>
</dbReference>
<feature type="transmembrane region" description="Helical" evidence="6">
    <location>
        <begin position="155"/>
        <end position="179"/>
    </location>
</feature>
<feature type="transmembrane region" description="Helical" evidence="6">
    <location>
        <begin position="439"/>
        <end position="458"/>
    </location>
</feature>
<dbReference type="AlphaFoldDB" id="R9I064"/>